<dbReference type="InterPro" id="IPR029039">
    <property type="entry name" value="Flavoprotein-like_sf"/>
</dbReference>
<accession>A0ABW8TTW0</accession>
<evidence type="ECO:0000259" key="1">
    <source>
        <dbReference type="Pfam" id="PF12682"/>
    </source>
</evidence>
<dbReference type="PANTHER" id="PTHR39201">
    <property type="entry name" value="EXPORTED PROTEIN-RELATED"/>
    <property type="match status" value="1"/>
</dbReference>
<dbReference type="Gene3D" id="3.40.50.360">
    <property type="match status" value="1"/>
</dbReference>
<keyword evidence="3" id="KW-1185">Reference proteome</keyword>
<comment type="caution">
    <text evidence="2">The sequence shown here is derived from an EMBL/GenBank/DDBJ whole genome shotgun (WGS) entry which is preliminary data.</text>
</comment>
<protein>
    <submittedName>
        <fullName evidence="2">Flavodoxin</fullName>
    </submittedName>
</protein>
<evidence type="ECO:0000313" key="2">
    <source>
        <dbReference type="EMBL" id="MFL0268774.1"/>
    </source>
</evidence>
<dbReference type="Pfam" id="PF12682">
    <property type="entry name" value="Flavodoxin_4"/>
    <property type="match status" value="1"/>
</dbReference>
<gene>
    <name evidence="2" type="ORF">ACJDUH_11790</name>
</gene>
<evidence type="ECO:0000313" key="3">
    <source>
        <dbReference type="Proteomes" id="UP001623661"/>
    </source>
</evidence>
<dbReference type="PANTHER" id="PTHR39201:SF1">
    <property type="entry name" value="FLAVODOXIN-LIKE DOMAIN-CONTAINING PROTEIN"/>
    <property type="match status" value="1"/>
</dbReference>
<dbReference type="InterPro" id="IPR008254">
    <property type="entry name" value="Flavodoxin/NO_synth"/>
</dbReference>
<dbReference type="SUPFAM" id="SSF52218">
    <property type="entry name" value="Flavoproteins"/>
    <property type="match status" value="1"/>
</dbReference>
<dbReference type="Proteomes" id="UP001623661">
    <property type="component" value="Unassembled WGS sequence"/>
</dbReference>
<organism evidence="2 3">
    <name type="scientific">Candidatus Clostridium radicumherbarum</name>
    <dbReference type="NCBI Taxonomy" id="3381662"/>
    <lineage>
        <taxon>Bacteria</taxon>
        <taxon>Bacillati</taxon>
        <taxon>Bacillota</taxon>
        <taxon>Clostridia</taxon>
        <taxon>Eubacteriales</taxon>
        <taxon>Clostridiaceae</taxon>
        <taxon>Clostridium</taxon>
    </lineage>
</organism>
<dbReference type="RefSeq" id="WP_406765399.1">
    <property type="nucleotide sequence ID" value="NZ_JBJHZY010000002.1"/>
</dbReference>
<reference evidence="2 3" key="1">
    <citation type="submission" date="2024-11" db="EMBL/GenBank/DDBJ databases">
        <authorList>
            <person name="Heng Y.C."/>
            <person name="Lim A.C.H."/>
            <person name="Lee J.K.Y."/>
            <person name="Kittelmann S."/>
        </authorList>
    </citation>
    <scope>NUCLEOTIDE SEQUENCE [LARGE SCALE GENOMIC DNA]</scope>
    <source>
        <strain evidence="2 3">WILCCON 0202</strain>
    </source>
</reference>
<proteinExistence type="predicted"/>
<dbReference type="EMBL" id="JBJHZY010000002">
    <property type="protein sequence ID" value="MFL0268774.1"/>
    <property type="molecule type" value="Genomic_DNA"/>
</dbReference>
<name>A0ABW8TTW0_9CLOT</name>
<feature type="domain" description="Flavodoxin-like" evidence="1">
    <location>
        <begin position="27"/>
        <end position="169"/>
    </location>
</feature>
<sequence length="170" mass="19230">MSKKSLIAYFSRKGNNYVNGSIVNLTVGNTEVAATMIQKITGSDMFHIEAVSSYPTDYNESTRVAQEELRKNARPELTRKAHDMDDYDVIYLGYPNWWGTMPMPVFTFLEAYDFSGKTIIPFCTHEGSGMGRSENDIKKLCTSAKVEKGLPIKGGNVQHSEKEIFKWLQK</sequence>